<proteinExistence type="predicted"/>
<accession>A0AAN6QS07</accession>
<dbReference type="Pfam" id="PF00881">
    <property type="entry name" value="Nitroreductase"/>
    <property type="match status" value="1"/>
</dbReference>
<evidence type="ECO:0000259" key="1">
    <source>
        <dbReference type="Pfam" id="PF00881"/>
    </source>
</evidence>
<sequence>MSHTSTSLKDAVVHRRTIYQLNKKAPVDDKTIEELFRLAIKEVPSSFNSQSARIVVLLKDDHDAFWDIVRDILKAHVPEDKWEHTGQRIEGFRKAYGTVRHPTSTHKHEPKALDNPLTPHSPQQALFYEDPAPIKTLQTNLPAYADKFPQWSEHTSAMHQYFRWTALEAEGFGCNLQHYCGGALREHDFHCVEVVAVGAGQVSGTHGLQTQQ</sequence>
<dbReference type="SUPFAM" id="SSF55469">
    <property type="entry name" value="FMN-dependent nitroreductase-like"/>
    <property type="match status" value="1"/>
</dbReference>
<dbReference type="EMBL" id="JAUJLE010000101">
    <property type="protein sequence ID" value="KAK0983558.1"/>
    <property type="molecule type" value="Genomic_DNA"/>
</dbReference>
<comment type="caution">
    <text evidence="2">The sequence shown here is derived from an EMBL/GenBank/DDBJ whole genome shotgun (WGS) entry which is preliminary data.</text>
</comment>
<dbReference type="PANTHER" id="PTHR43035">
    <property type="entry name" value="FATTY ACID REPRESSION MUTANT PROTEIN 2-RELATED"/>
    <property type="match status" value="1"/>
</dbReference>
<dbReference type="Gene3D" id="3.40.109.10">
    <property type="entry name" value="NADH Oxidase"/>
    <property type="match status" value="2"/>
</dbReference>
<dbReference type="InterPro" id="IPR000415">
    <property type="entry name" value="Nitroreductase-like"/>
</dbReference>
<dbReference type="Proteomes" id="UP001175353">
    <property type="component" value="Unassembled WGS sequence"/>
</dbReference>
<name>A0AAN6QS07_9PEZI</name>
<evidence type="ECO:0000313" key="2">
    <source>
        <dbReference type="EMBL" id="KAK0983558.1"/>
    </source>
</evidence>
<dbReference type="InterPro" id="IPR033877">
    <property type="entry name" value="Frm2/Hbn1"/>
</dbReference>
<keyword evidence="3" id="KW-1185">Reference proteome</keyword>
<reference evidence="2" key="1">
    <citation type="submission" date="2023-06" db="EMBL/GenBank/DDBJ databases">
        <title>Black Yeasts Isolated from many extreme environments.</title>
        <authorList>
            <person name="Coleine C."/>
            <person name="Stajich J.E."/>
            <person name="Selbmann L."/>
        </authorList>
    </citation>
    <scope>NUCLEOTIDE SEQUENCE</scope>
    <source>
        <strain evidence="2">CCFEE 5200</strain>
    </source>
</reference>
<gene>
    <name evidence="2" type="primary">HBN1_2</name>
    <name evidence="2" type="ORF">LTR91_011206</name>
</gene>
<organism evidence="2 3">
    <name type="scientific">Friedmanniomyces endolithicus</name>
    <dbReference type="NCBI Taxonomy" id="329885"/>
    <lineage>
        <taxon>Eukaryota</taxon>
        <taxon>Fungi</taxon>
        <taxon>Dikarya</taxon>
        <taxon>Ascomycota</taxon>
        <taxon>Pezizomycotina</taxon>
        <taxon>Dothideomycetes</taxon>
        <taxon>Dothideomycetidae</taxon>
        <taxon>Mycosphaerellales</taxon>
        <taxon>Teratosphaeriaceae</taxon>
        <taxon>Friedmanniomyces</taxon>
    </lineage>
</organism>
<evidence type="ECO:0000313" key="3">
    <source>
        <dbReference type="Proteomes" id="UP001175353"/>
    </source>
</evidence>
<dbReference type="AlphaFoldDB" id="A0AAN6QS07"/>
<protein>
    <submittedName>
        <fullName evidence="2">Nitroreductase</fullName>
    </submittedName>
</protein>
<feature type="domain" description="Nitroreductase" evidence="1">
    <location>
        <begin position="13"/>
        <end position="179"/>
    </location>
</feature>
<dbReference type="GO" id="GO:0016491">
    <property type="term" value="F:oxidoreductase activity"/>
    <property type="evidence" value="ECO:0007669"/>
    <property type="project" value="InterPro"/>
</dbReference>
<dbReference type="GO" id="GO:0034599">
    <property type="term" value="P:cellular response to oxidative stress"/>
    <property type="evidence" value="ECO:0007669"/>
    <property type="project" value="InterPro"/>
</dbReference>
<dbReference type="PANTHER" id="PTHR43035:SF1">
    <property type="entry name" value="FATTY ACID REPRESSION MUTANT PROTEIN 2-RELATED"/>
    <property type="match status" value="1"/>
</dbReference>
<dbReference type="InterPro" id="IPR029479">
    <property type="entry name" value="Nitroreductase"/>
</dbReference>